<gene>
    <name evidence="10" type="ORF">ACFSE6_01990</name>
</gene>
<evidence type="ECO:0000256" key="1">
    <source>
        <dbReference type="ARBA" id="ARBA00004651"/>
    </source>
</evidence>
<feature type="transmembrane region" description="Helical" evidence="8">
    <location>
        <begin position="173"/>
        <end position="190"/>
    </location>
</feature>
<feature type="compositionally biased region" description="Gly residues" evidence="7">
    <location>
        <begin position="224"/>
        <end position="254"/>
    </location>
</feature>
<dbReference type="EMBL" id="JBHUEE010000001">
    <property type="protein sequence ID" value="MFD1716589.1"/>
    <property type="molecule type" value="Genomic_DNA"/>
</dbReference>
<dbReference type="Pfam" id="PF09335">
    <property type="entry name" value="VTT_dom"/>
    <property type="match status" value="1"/>
</dbReference>
<feature type="domain" description="VTT" evidence="9">
    <location>
        <begin position="37"/>
        <end position="161"/>
    </location>
</feature>
<keyword evidence="4 8" id="KW-0812">Transmembrane</keyword>
<keyword evidence="5 8" id="KW-1133">Transmembrane helix</keyword>
<evidence type="ECO:0000313" key="11">
    <source>
        <dbReference type="Proteomes" id="UP001597277"/>
    </source>
</evidence>
<accession>A0ABW4L0T1</accession>
<dbReference type="InterPro" id="IPR032816">
    <property type="entry name" value="VTT_dom"/>
</dbReference>
<keyword evidence="3" id="KW-1003">Cell membrane</keyword>
<dbReference type="RefSeq" id="WP_388002020.1">
    <property type="nucleotide sequence ID" value="NZ_JBHUEE010000001.1"/>
</dbReference>
<feature type="transmembrane region" description="Helical" evidence="8">
    <location>
        <begin position="147"/>
        <end position="167"/>
    </location>
</feature>
<reference evidence="11" key="1">
    <citation type="journal article" date="2019" name="Int. J. Syst. Evol. Microbiol.">
        <title>The Global Catalogue of Microorganisms (GCM) 10K type strain sequencing project: providing services to taxonomists for standard genome sequencing and annotation.</title>
        <authorList>
            <consortium name="The Broad Institute Genomics Platform"/>
            <consortium name="The Broad Institute Genome Sequencing Center for Infectious Disease"/>
            <person name="Wu L."/>
            <person name="Ma J."/>
        </authorList>
    </citation>
    <scope>NUCLEOTIDE SEQUENCE [LARGE SCALE GENOMIC DNA]</scope>
    <source>
        <strain evidence="11">JCM 17130</strain>
    </source>
</reference>
<comment type="subcellular location">
    <subcellularLocation>
        <location evidence="1">Cell membrane</location>
        <topology evidence="1">Multi-pass membrane protein</topology>
    </subcellularLocation>
</comment>
<evidence type="ECO:0000313" key="10">
    <source>
        <dbReference type="EMBL" id="MFD1716589.1"/>
    </source>
</evidence>
<evidence type="ECO:0000256" key="5">
    <source>
        <dbReference type="ARBA" id="ARBA00022989"/>
    </source>
</evidence>
<feature type="region of interest" description="Disordered" evidence="7">
    <location>
        <begin position="205"/>
        <end position="283"/>
    </location>
</feature>
<proteinExistence type="inferred from homology"/>
<dbReference type="Proteomes" id="UP001597277">
    <property type="component" value="Unassembled WGS sequence"/>
</dbReference>
<evidence type="ECO:0000259" key="9">
    <source>
        <dbReference type="Pfam" id="PF09335"/>
    </source>
</evidence>
<feature type="transmembrane region" description="Helical" evidence="8">
    <location>
        <begin position="58"/>
        <end position="79"/>
    </location>
</feature>
<sequence>MDFMAAVEDAVLTLGASPWLLVAVFLLSAIDGFFPPVPSESVVIAAAVLSVAGNGPSLWLLVPAAAVGAFLGDLIAYSIGTKIPVETMRLFRGRRGRAALEYAKRMLARRGSVFILSGRFIPVGRVAVNMTAGAVGYPRSRFAAIDALAAVVWAGYSTLMGLGAGHVLHEHPVIAVVVGVVGGVTVGLGVDKLLGLVHRRFFPDVPPPEERMHVADSPDDGPAGPSGDGADGGDGSGPPGGTGATASGAGAGHGGDPEPDDAGRPAHGPGQASSRSPVTAGEP</sequence>
<organism evidence="10 11">
    <name type="scientific">Georgenia deserti</name>
    <dbReference type="NCBI Taxonomy" id="2093781"/>
    <lineage>
        <taxon>Bacteria</taxon>
        <taxon>Bacillati</taxon>
        <taxon>Actinomycetota</taxon>
        <taxon>Actinomycetes</taxon>
        <taxon>Micrococcales</taxon>
        <taxon>Bogoriellaceae</taxon>
        <taxon>Georgenia</taxon>
    </lineage>
</organism>
<evidence type="ECO:0000256" key="4">
    <source>
        <dbReference type="ARBA" id="ARBA00022692"/>
    </source>
</evidence>
<keyword evidence="6 8" id="KW-0472">Membrane</keyword>
<dbReference type="PANTHER" id="PTHR42709">
    <property type="entry name" value="ALKALINE PHOSPHATASE LIKE PROTEIN"/>
    <property type="match status" value="1"/>
</dbReference>
<evidence type="ECO:0000256" key="2">
    <source>
        <dbReference type="ARBA" id="ARBA00010792"/>
    </source>
</evidence>
<evidence type="ECO:0000256" key="8">
    <source>
        <dbReference type="SAM" id="Phobius"/>
    </source>
</evidence>
<evidence type="ECO:0000256" key="7">
    <source>
        <dbReference type="SAM" id="MobiDB-lite"/>
    </source>
</evidence>
<feature type="transmembrane region" description="Helical" evidence="8">
    <location>
        <begin position="12"/>
        <end position="30"/>
    </location>
</feature>
<dbReference type="InterPro" id="IPR051311">
    <property type="entry name" value="DedA_domain"/>
</dbReference>
<evidence type="ECO:0000256" key="6">
    <source>
        <dbReference type="ARBA" id="ARBA00023136"/>
    </source>
</evidence>
<evidence type="ECO:0000256" key="3">
    <source>
        <dbReference type="ARBA" id="ARBA00022475"/>
    </source>
</evidence>
<comment type="similarity">
    <text evidence="2">Belongs to the DedA family.</text>
</comment>
<keyword evidence="11" id="KW-1185">Reference proteome</keyword>
<protein>
    <submittedName>
        <fullName evidence="10">DedA family protein</fullName>
    </submittedName>
</protein>
<comment type="caution">
    <text evidence="10">The sequence shown here is derived from an EMBL/GenBank/DDBJ whole genome shotgun (WGS) entry which is preliminary data.</text>
</comment>
<dbReference type="PANTHER" id="PTHR42709:SF6">
    <property type="entry name" value="UNDECAPRENYL PHOSPHATE TRANSPORTER A"/>
    <property type="match status" value="1"/>
</dbReference>
<name>A0ABW4L0T1_9MICO</name>